<dbReference type="InterPro" id="IPR014043">
    <property type="entry name" value="Acyl_transferase_dom"/>
</dbReference>
<evidence type="ECO:0000259" key="7">
    <source>
        <dbReference type="SMART" id="SM00827"/>
    </source>
</evidence>
<accession>A0ABV7CB15</accession>
<dbReference type="Gene3D" id="3.30.70.250">
    <property type="entry name" value="Malonyl-CoA ACP transacylase, ACP-binding"/>
    <property type="match status" value="1"/>
</dbReference>
<dbReference type="PANTHER" id="PTHR42681:SF1">
    <property type="entry name" value="MALONYL-COA-ACYL CARRIER PROTEIN TRANSACYLASE, MITOCHONDRIAL"/>
    <property type="match status" value="1"/>
</dbReference>
<dbReference type="InterPro" id="IPR024925">
    <property type="entry name" value="Malonyl_CoA-ACP_transAc"/>
</dbReference>
<evidence type="ECO:0000313" key="8">
    <source>
        <dbReference type="EMBL" id="MFC3025287.1"/>
    </source>
</evidence>
<keyword evidence="4 6" id="KW-0012">Acyltransferase</keyword>
<keyword evidence="3 6" id="KW-0808">Transferase</keyword>
<comment type="caution">
    <text evidence="8">The sequence shown here is derived from an EMBL/GenBank/DDBJ whole genome shotgun (WGS) entry which is preliminary data.</text>
</comment>
<evidence type="ECO:0000256" key="1">
    <source>
        <dbReference type="ARBA" id="ARBA00013258"/>
    </source>
</evidence>
<dbReference type="PANTHER" id="PTHR42681">
    <property type="entry name" value="MALONYL-COA-ACYL CARRIER PROTEIN TRANSACYLASE, MITOCHONDRIAL"/>
    <property type="match status" value="1"/>
</dbReference>
<keyword evidence="9" id="KW-1185">Reference proteome</keyword>
<sequence>MTTLFTFPGQGTQKAGMLHSLMAFEVGRELVERANDHLHEDVLALDTREALSNNRNTQLALTICSYAYAEILRAHAIEPDYVLGLSIGAFPAAISARCLRYEHGLSLVAQRGELMANAYPEGYSMAAIIGLSLTTVQELIEQAAQANHVTYIANINTPTQIVVSGNNLALEYLCALALQKQATRAHRLNVNVPSHCALLAEQAEQFADAFTAIPFDRPTTTYVSANAARVLYPPARIHDDLIHNMARQVHWWETVAMLKERGVTLAIEISPGSVLTGLCKASMPDTISIALDNENLSNLEALVRRYG</sequence>
<dbReference type="Proteomes" id="UP001595384">
    <property type="component" value="Unassembled WGS sequence"/>
</dbReference>
<proteinExistence type="inferred from homology"/>
<protein>
    <recommendedName>
        <fullName evidence="2 6">Malonyl CoA-acyl carrier protein transacylase</fullName>
        <ecNumber evidence="1 6">2.3.1.39</ecNumber>
    </recommendedName>
</protein>
<dbReference type="SUPFAM" id="SSF55048">
    <property type="entry name" value="Probable ACP-binding domain of malonyl-CoA ACP transacylase"/>
    <property type="match status" value="1"/>
</dbReference>
<comment type="catalytic activity">
    <reaction evidence="5 6">
        <text>holo-[ACP] + malonyl-CoA = malonyl-[ACP] + CoA</text>
        <dbReference type="Rhea" id="RHEA:41792"/>
        <dbReference type="Rhea" id="RHEA-COMP:9623"/>
        <dbReference type="Rhea" id="RHEA-COMP:9685"/>
        <dbReference type="ChEBI" id="CHEBI:57287"/>
        <dbReference type="ChEBI" id="CHEBI:57384"/>
        <dbReference type="ChEBI" id="CHEBI:64479"/>
        <dbReference type="ChEBI" id="CHEBI:78449"/>
        <dbReference type="EC" id="2.3.1.39"/>
    </reaction>
</comment>
<evidence type="ECO:0000256" key="5">
    <source>
        <dbReference type="ARBA" id="ARBA00048462"/>
    </source>
</evidence>
<evidence type="ECO:0000313" key="9">
    <source>
        <dbReference type="Proteomes" id="UP001595384"/>
    </source>
</evidence>
<evidence type="ECO:0000256" key="6">
    <source>
        <dbReference type="PIRNR" id="PIRNR000446"/>
    </source>
</evidence>
<gene>
    <name evidence="8" type="ORF">ACFODT_15900</name>
</gene>
<dbReference type="Pfam" id="PF00698">
    <property type="entry name" value="Acyl_transf_1"/>
    <property type="match status" value="1"/>
</dbReference>
<dbReference type="SMART" id="SM00827">
    <property type="entry name" value="PKS_AT"/>
    <property type="match status" value="1"/>
</dbReference>
<dbReference type="PIRSF" id="PIRSF000446">
    <property type="entry name" value="Mct"/>
    <property type="match status" value="1"/>
</dbReference>
<dbReference type="EC" id="2.3.1.39" evidence="1 6"/>
<reference evidence="9" key="1">
    <citation type="journal article" date="2019" name="Int. J. Syst. Evol. Microbiol.">
        <title>The Global Catalogue of Microorganisms (GCM) 10K type strain sequencing project: providing services to taxonomists for standard genome sequencing and annotation.</title>
        <authorList>
            <consortium name="The Broad Institute Genomics Platform"/>
            <consortium name="The Broad Institute Genome Sequencing Center for Infectious Disease"/>
            <person name="Wu L."/>
            <person name="Ma J."/>
        </authorList>
    </citation>
    <scope>NUCLEOTIDE SEQUENCE [LARGE SCALE GENOMIC DNA]</scope>
    <source>
        <strain evidence="9">KCTC 62784</strain>
    </source>
</reference>
<name>A0ABV7CB15_9VIBR</name>
<dbReference type="EMBL" id="JBHRSE010000114">
    <property type="protein sequence ID" value="MFC3025287.1"/>
    <property type="molecule type" value="Genomic_DNA"/>
</dbReference>
<feature type="domain" description="Malonyl-CoA:ACP transacylase (MAT)" evidence="7">
    <location>
        <begin position="6"/>
        <end position="306"/>
    </location>
</feature>
<dbReference type="InterPro" id="IPR050858">
    <property type="entry name" value="Mal-CoA-ACP_Trans/PKS_FabD"/>
</dbReference>
<dbReference type="GO" id="GO:0004314">
    <property type="term" value="F:[acyl-carrier-protein] S-malonyltransferase activity"/>
    <property type="evidence" value="ECO:0007669"/>
    <property type="project" value="UniProtKB-EC"/>
</dbReference>
<organism evidence="8 9">
    <name type="scientific">Vibrio zhugei</name>
    <dbReference type="NCBI Taxonomy" id="2479546"/>
    <lineage>
        <taxon>Bacteria</taxon>
        <taxon>Pseudomonadati</taxon>
        <taxon>Pseudomonadota</taxon>
        <taxon>Gammaproteobacteria</taxon>
        <taxon>Vibrionales</taxon>
        <taxon>Vibrionaceae</taxon>
        <taxon>Vibrio</taxon>
    </lineage>
</organism>
<dbReference type="InterPro" id="IPR016035">
    <property type="entry name" value="Acyl_Trfase/lysoPLipase"/>
</dbReference>
<evidence type="ECO:0000256" key="3">
    <source>
        <dbReference type="ARBA" id="ARBA00022679"/>
    </source>
</evidence>
<dbReference type="InterPro" id="IPR001227">
    <property type="entry name" value="Ac_transferase_dom_sf"/>
</dbReference>
<evidence type="ECO:0000256" key="4">
    <source>
        <dbReference type="ARBA" id="ARBA00023315"/>
    </source>
</evidence>
<comment type="similarity">
    <text evidence="6">Belongs to the fabD family.</text>
</comment>
<dbReference type="Gene3D" id="3.40.366.10">
    <property type="entry name" value="Malonyl-Coenzyme A Acyl Carrier Protein, domain 2"/>
    <property type="match status" value="1"/>
</dbReference>
<dbReference type="SUPFAM" id="SSF52151">
    <property type="entry name" value="FabD/lysophospholipase-like"/>
    <property type="match status" value="1"/>
</dbReference>
<dbReference type="InterPro" id="IPR016036">
    <property type="entry name" value="Malonyl_transacylase_ACP-bd"/>
</dbReference>
<dbReference type="RefSeq" id="WP_123014822.1">
    <property type="nucleotide sequence ID" value="NZ_AP024912.1"/>
</dbReference>
<evidence type="ECO:0000256" key="2">
    <source>
        <dbReference type="ARBA" id="ARBA00018953"/>
    </source>
</evidence>